<reference evidence="7 8" key="1">
    <citation type="submission" date="2016-08" db="EMBL/GenBank/DDBJ databases">
        <title>Characterization and recognition of Brachyspira hampsonii sp. nov., a novel intestinal spirochete that is pathogenic to pigs.</title>
        <authorList>
            <person name="Mirajkar N."/>
            <person name="La T."/>
            <person name="Phillips N."/>
            <person name="Hampson D."/>
            <person name="Gebhart C."/>
        </authorList>
    </citation>
    <scope>NUCLEOTIDE SEQUENCE [LARGE SCALE GENOMIC DNA]</scope>
    <source>
        <strain evidence="7 8">P280/1</strain>
    </source>
</reference>
<evidence type="ECO:0000256" key="2">
    <source>
        <dbReference type="ARBA" id="ARBA00022691"/>
    </source>
</evidence>
<dbReference type="CDD" id="cd01335">
    <property type="entry name" value="Radical_SAM"/>
    <property type="match status" value="1"/>
</dbReference>
<dbReference type="GO" id="GO:0003824">
    <property type="term" value="F:catalytic activity"/>
    <property type="evidence" value="ECO:0007669"/>
    <property type="project" value="InterPro"/>
</dbReference>
<dbReference type="InterPro" id="IPR050377">
    <property type="entry name" value="Radical_SAM_PqqE_MftC-like"/>
</dbReference>
<evidence type="ECO:0000256" key="5">
    <source>
        <dbReference type="ARBA" id="ARBA00023014"/>
    </source>
</evidence>
<dbReference type="RefSeq" id="WP_069725441.1">
    <property type="nucleotide sequence ID" value="NZ_MDCO01000001.1"/>
</dbReference>
<evidence type="ECO:0000313" key="8">
    <source>
        <dbReference type="Proteomes" id="UP000095247"/>
    </source>
</evidence>
<dbReference type="Gene3D" id="3.20.20.70">
    <property type="entry name" value="Aldolase class I"/>
    <property type="match status" value="1"/>
</dbReference>
<dbReference type="PANTHER" id="PTHR11228:SF7">
    <property type="entry name" value="PQQA PEPTIDE CYCLASE"/>
    <property type="match status" value="1"/>
</dbReference>
<dbReference type="InterPro" id="IPR007197">
    <property type="entry name" value="rSAM"/>
</dbReference>
<evidence type="ECO:0000256" key="1">
    <source>
        <dbReference type="ARBA" id="ARBA00001966"/>
    </source>
</evidence>
<dbReference type="Pfam" id="PF04055">
    <property type="entry name" value="Radical_SAM"/>
    <property type="match status" value="1"/>
</dbReference>
<proteinExistence type="predicted"/>
<evidence type="ECO:0000259" key="6">
    <source>
        <dbReference type="PROSITE" id="PS51918"/>
    </source>
</evidence>
<evidence type="ECO:0000313" key="7">
    <source>
        <dbReference type="EMBL" id="OEJ15970.1"/>
    </source>
</evidence>
<comment type="caution">
    <text evidence="7">The sequence shown here is derived from an EMBL/GenBank/DDBJ whole genome shotgun (WGS) entry which is preliminary data.</text>
</comment>
<dbReference type="InterPro" id="IPR058240">
    <property type="entry name" value="rSAM_sf"/>
</dbReference>
<dbReference type="GO" id="GO:0046872">
    <property type="term" value="F:metal ion binding"/>
    <property type="evidence" value="ECO:0007669"/>
    <property type="project" value="UniProtKB-KW"/>
</dbReference>
<dbReference type="SFLD" id="SFLDS00029">
    <property type="entry name" value="Radical_SAM"/>
    <property type="match status" value="1"/>
</dbReference>
<gene>
    <name evidence="7" type="ORF">BFL38_10965</name>
</gene>
<feature type="domain" description="Radical SAM core" evidence="6">
    <location>
        <begin position="98"/>
        <end position="312"/>
    </location>
</feature>
<accession>A0A1E5NII3</accession>
<organism evidence="7 8">
    <name type="scientific">Brachyspira hampsonii</name>
    <dbReference type="NCBI Taxonomy" id="1287055"/>
    <lineage>
        <taxon>Bacteria</taxon>
        <taxon>Pseudomonadati</taxon>
        <taxon>Spirochaetota</taxon>
        <taxon>Spirochaetia</taxon>
        <taxon>Brachyspirales</taxon>
        <taxon>Brachyspiraceae</taxon>
        <taxon>Brachyspira</taxon>
    </lineage>
</organism>
<evidence type="ECO:0000256" key="4">
    <source>
        <dbReference type="ARBA" id="ARBA00023004"/>
    </source>
</evidence>
<dbReference type="SMART" id="SM00729">
    <property type="entry name" value="Elp3"/>
    <property type="match status" value="1"/>
</dbReference>
<keyword evidence="4" id="KW-0408">Iron</keyword>
<evidence type="ECO:0000256" key="3">
    <source>
        <dbReference type="ARBA" id="ARBA00022723"/>
    </source>
</evidence>
<dbReference type="GO" id="GO:0051536">
    <property type="term" value="F:iron-sulfur cluster binding"/>
    <property type="evidence" value="ECO:0007669"/>
    <property type="project" value="UniProtKB-KW"/>
</dbReference>
<dbReference type="EMBL" id="MDCO01000001">
    <property type="protein sequence ID" value="OEJ15970.1"/>
    <property type="molecule type" value="Genomic_DNA"/>
</dbReference>
<dbReference type="PANTHER" id="PTHR11228">
    <property type="entry name" value="RADICAL SAM DOMAIN PROTEIN"/>
    <property type="match status" value="1"/>
</dbReference>
<dbReference type="InterPro" id="IPR013785">
    <property type="entry name" value="Aldolase_TIM"/>
</dbReference>
<dbReference type="SFLD" id="SFLDG01067">
    <property type="entry name" value="SPASM/twitch_domain_containing"/>
    <property type="match status" value="1"/>
</dbReference>
<keyword evidence="5" id="KW-0411">Iron-sulfur</keyword>
<comment type="cofactor">
    <cofactor evidence="1">
        <name>[4Fe-4S] cluster</name>
        <dbReference type="ChEBI" id="CHEBI:49883"/>
    </cofactor>
</comment>
<dbReference type="Proteomes" id="UP000095247">
    <property type="component" value="Unassembled WGS sequence"/>
</dbReference>
<name>A0A1E5NII3_9SPIR</name>
<dbReference type="AlphaFoldDB" id="A0A1E5NII3"/>
<dbReference type="PROSITE" id="PS51918">
    <property type="entry name" value="RADICAL_SAM"/>
    <property type="match status" value="1"/>
</dbReference>
<sequence length="411" mass="47786">MKEFQPDDIVKSCIYMETGVWFNIRGIGCCCLGVYASPEIITAEEMNSGNVTYDLVVQRRKELFEAVNGLRDQYTRSCKNCISLVEKKYKDVNFEYLGGSRLPSSFNIQHYSYCNLRCNYCSYTKDNTFFKSKYNIIDYLELFREKGKLLGNNWIDFNGGEPSLLENFDEILSYLIDNNLGTIALYSNSVKYSEKIFQALKDNKILLSTSVDAGTVSTYKNIHGANVYTRVVDNLIKYKSSGTNHLDIKYIITDENMNDDDLYGFLFLIAAIRPNSITISINFFYGETEVDIKYAEFSAKLYCLILKYTGIIPILFSENSPGDPKYVKFSKDIRNEINKFIKKYGDSQDYNLIRIHNTIIPEQNINVQNELYNCKDKLSKIEENINKLAWWIPIRKWRDNFRNKMLNNNRS</sequence>
<protein>
    <submittedName>
        <fullName evidence="7">Radical SAM protein</fullName>
    </submittedName>
</protein>
<keyword evidence="2" id="KW-0949">S-adenosyl-L-methionine</keyword>
<dbReference type="SUPFAM" id="SSF102114">
    <property type="entry name" value="Radical SAM enzymes"/>
    <property type="match status" value="1"/>
</dbReference>
<keyword evidence="3" id="KW-0479">Metal-binding</keyword>
<dbReference type="InterPro" id="IPR006638">
    <property type="entry name" value="Elp3/MiaA/NifB-like_rSAM"/>
</dbReference>